<sequence>MASSVNLSERLQILENLLETFTREFQQLKRELDAVPKTSTQSTTVKEPERRPSPKRELAVDKEATMISEDFFSQESQQMGHQQQPGRGLAVDKEATMISDNLFAEESLIYEELNASGEWEDLHKELDPGKATIAFDFPVGDQPAPKPVEPSKSPSNKHMPDPWA</sequence>
<feature type="region of interest" description="Disordered" evidence="2">
    <location>
        <begin position="133"/>
        <end position="164"/>
    </location>
</feature>
<comment type="caution">
    <text evidence="3">The sequence shown here is derived from an EMBL/GenBank/DDBJ whole genome shotgun (WGS) entry which is preliminary data.</text>
</comment>
<evidence type="ECO:0000313" key="3">
    <source>
        <dbReference type="EMBL" id="OKH25610.1"/>
    </source>
</evidence>
<keyword evidence="4" id="KW-1185">Reference proteome</keyword>
<evidence type="ECO:0000256" key="2">
    <source>
        <dbReference type="SAM" id="MobiDB-lite"/>
    </source>
</evidence>
<gene>
    <name evidence="3" type="ORF">NIES593_04565</name>
</gene>
<feature type="coiled-coil region" evidence="1">
    <location>
        <begin position="4"/>
        <end position="31"/>
    </location>
</feature>
<evidence type="ECO:0000256" key="1">
    <source>
        <dbReference type="SAM" id="Coils"/>
    </source>
</evidence>
<feature type="compositionally biased region" description="Basic and acidic residues" evidence="2">
    <location>
        <begin position="46"/>
        <end position="62"/>
    </location>
</feature>
<dbReference type="STRING" id="1921803.NIES593_04565"/>
<evidence type="ECO:0000313" key="4">
    <source>
        <dbReference type="Proteomes" id="UP000186868"/>
    </source>
</evidence>
<reference evidence="3 4" key="1">
    <citation type="submission" date="2016-11" db="EMBL/GenBank/DDBJ databases">
        <title>Draft Genome Sequences of Nine Cyanobacterial Strains from Diverse Habitats.</title>
        <authorList>
            <person name="Zhu T."/>
            <person name="Hou S."/>
            <person name="Lu X."/>
            <person name="Hess W.R."/>
        </authorList>
    </citation>
    <scope>NUCLEOTIDE SEQUENCE [LARGE SCALE GENOMIC DNA]</scope>
    <source>
        <strain evidence="3 4">NIES-593</strain>
    </source>
</reference>
<dbReference type="Proteomes" id="UP000186868">
    <property type="component" value="Unassembled WGS sequence"/>
</dbReference>
<dbReference type="EMBL" id="MRCB01000003">
    <property type="protein sequence ID" value="OKH25610.1"/>
    <property type="molecule type" value="Genomic_DNA"/>
</dbReference>
<dbReference type="AlphaFoldDB" id="A0A1U7HPT2"/>
<accession>A0A1U7HPT2</accession>
<protein>
    <submittedName>
        <fullName evidence="3">Uncharacterized protein</fullName>
    </submittedName>
</protein>
<proteinExistence type="predicted"/>
<feature type="region of interest" description="Disordered" evidence="2">
    <location>
        <begin position="32"/>
        <end position="62"/>
    </location>
</feature>
<dbReference type="RefSeq" id="WP_073598453.1">
    <property type="nucleotide sequence ID" value="NZ_MRCB01000003.1"/>
</dbReference>
<keyword evidence="1" id="KW-0175">Coiled coil</keyword>
<name>A0A1U7HPT2_9CYAN</name>
<organism evidence="3 4">
    <name type="scientific">Hydrococcus rivularis NIES-593</name>
    <dbReference type="NCBI Taxonomy" id="1921803"/>
    <lineage>
        <taxon>Bacteria</taxon>
        <taxon>Bacillati</taxon>
        <taxon>Cyanobacteriota</taxon>
        <taxon>Cyanophyceae</taxon>
        <taxon>Pleurocapsales</taxon>
        <taxon>Hydrococcaceae</taxon>
        <taxon>Hydrococcus</taxon>
    </lineage>
</organism>